<dbReference type="AlphaFoldDB" id="A0A5D2KG42"/>
<sequence length="51" mass="5602">MDERPSDGATMATSGGLTRVEGQRRKCQRRALKVPGGWGWQTRRLPEACGS</sequence>
<evidence type="ECO:0000256" key="1">
    <source>
        <dbReference type="SAM" id="MobiDB-lite"/>
    </source>
</evidence>
<keyword evidence="3" id="KW-1185">Reference proteome</keyword>
<proteinExistence type="predicted"/>
<dbReference type="Proteomes" id="UP000322667">
    <property type="component" value="Chromosome D06"/>
</dbReference>
<reference evidence="2 3" key="1">
    <citation type="submission" date="2019-07" db="EMBL/GenBank/DDBJ databases">
        <title>WGS assembly of Gossypium tomentosum.</title>
        <authorList>
            <person name="Chen Z.J."/>
            <person name="Sreedasyam A."/>
            <person name="Ando A."/>
            <person name="Song Q."/>
            <person name="De L."/>
            <person name="Hulse-Kemp A."/>
            <person name="Ding M."/>
            <person name="Ye W."/>
            <person name="Kirkbride R."/>
            <person name="Jenkins J."/>
            <person name="Plott C."/>
            <person name="Lovell J."/>
            <person name="Lin Y.-M."/>
            <person name="Vaughn R."/>
            <person name="Liu B."/>
            <person name="Li W."/>
            <person name="Simpson S."/>
            <person name="Scheffler B."/>
            <person name="Saski C."/>
            <person name="Grover C."/>
            <person name="Hu G."/>
            <person name="Conover J."/>
            <person name="Carlson J."/>
            <person name="Shu S."/>
            <person name="Boston L."/>
            <person name="Williams M."/>
            <person name="Peterson D."/>
            <person name="Mcgee K."/>
            <person name="Jones D."/>
            <person name="Wendel J."/>
            <person name="Stelly D."/>
            <person name="Grimwood J."/>
            <person name="Schmutz J."/>
        </authorList>
    </citation>
    <scope>NUCLEOTIDE SEQUENCE [LARGE SCALE GENOMIC DNA]</scope>
    <source>
        <strain evidence="2">7179.01</strain>
    </source>
</reference>
<organism evidence="2 3">
    <name type="scientific">Gossypium tomentosum</name>
    <name type="common">Hawaiian cotton</name>
    <name type="synonym">Gossypium sandvicense</name>
    <dbReference type="NCBI Taxonomy" id="34277"/>
    <lineage>
        <taxon>Eukaryota</taxon>
        <taxon>Viridiplantae</taxon>
        <taxon>Streptophyta</taxon>
        <taxon>Embryophyta</taxon>
        <taxon>Tracheophyta</taxon>
        <taxon>Spermatophyta</taxon>
        <taxon>Magnoliopsida</taxon>
        <taxon>eudicotyledons</taxon>
        <taxon>Gunneridae</taxon>
        <taxon>Pentapetalae</taxon>
        <taxon>rosids</taxon>
        <taxon>malvids</taxon>
        <taxon>Malvales</taxon>
        <taxon>Malvaceae</taxon>
        <taxon>Malvoideae</taxon>
        <taxon>Gossypium</taxon>
    </lineage>
</organism>
<dbReference type="EMBL" id="CM017628">
    <property type="protein sequence ID" value="TYH65565.1"/>
    <property type="molecule type" value="Genomic_DNA"/>
</dbReference>
<evidence type="ECO:0000313" key="2">
    <source>
        <dbReference type="EMBL" id="TYH65565.1"/>
    </source>
</evidence>
<gene>
    <name evidence="2" type="ORF">ES332_D06G064500v1</name>
</gene>
<feature type="region of interest" description="Disordered" evidence="1">
    <location>
        <begin position="1"/>
        <end position="25"/>
    </location>
</feature>
<protein>
    <submittedName>
        <fullName evidence="2">Uncharacterized protein</fullName>
    </submittedName>
</protein>
<name>A0A5D2KG42_GOSTO</name>
<evidence type="ECO:0000313" key="3">
    <source>
        <dbReference type="Proteomes" id="UP000322667"/>
    </source>
</evidence>
<accession>A0A5D2KG42</accession>